<dbReference type="Pfam" id="PF00535">
    <property type="entry name" value="Glycos_transf_2"/>
    <property type="match status" value="1"/>
</dbReference>
<evidence type="ECO:0000313" key="4">
    <source>
        <dbReference type="Proteomes" id="UP000005755"/>
    </source>
</evidence>
<dbReference type="EMBL" id="AP012492">
    <property type="protein sequence ID" value="BAM31401.1"/>
    <property type="molecule type" value="Genomic_DNA"/>
</dbReference>
<protein>
    <submittedName>
        <fullName evidence="3">Glycosyltransferase, group 2 family protein</fullName>
        <ecNumber evidence="3">2.4.-.-</ecNumber>
    </submittedName>
</protein>
<dbReference type="EMBL" id="DS990393">
    <property type="protein sequence ID" value="EFR47497.1"/>
    <property type="molecule type" value="Genomic_DNA"/>
</dbReference>
<dbReference type="PANTHER" id="PTHR22916">
    <property type="entry name" value="GLYCOSYLTRANSFERASE"/>
    <property type="match status" value="1"/>
</dbReference>
<evidence type="ECO:0000313" key="5">
    <source>
        <dbReference type="Proteomes" id="UP000006036"/>
    </source>
</evidence>
<evidence type="ECO:0000259" key="1">
    <source>
        <dbReference type="Pfam" id="PF00535"/>
    </source>
</evidence>
<reference evidence="2 5" key="2">
    <citation type="journal article" date="2012" name="J. Bacteriol.">
        <title>Complete Genome Sequence of Helicobacter cinaedi Type Strain ATCC BAA-847.</title>
        <authorList>
            <person name="Miyoshi-Akiyama T."/>
            <person name="Takeshita N."/>
            <person name="Ohmagari N."/>
            <person name="Kirikae T."/>
        </authorList>
    </citation>
    <scope>NUCLEOTIDE SEQUENCE [LARGE SCALE GENOMIC DNA]</scope>
    <source>
        <strain evidence="2 5">ATCC BAA-847</strain>
    </source>
</reference>
<feature type="domain" description="Glycosyltransferase 2-like" evidence="1">
    <location>
        <begin position="13"/>
        <end position="155"/>
    </location>
</feature>
<keyword evidence="4" id="KW-1185">Reference proteome</keyword>
<reference evidence="4" key="4">
    <citation type="journal article" date="2014" name="Genome Announc.">
        <title>Draft genome sequences of six enterohepatic helicobacter species isolated from humans and one from rhesus macaques.</title>
        <authorList>
            <person name="Shen Z."/>
            <person name="Sheh A."/>
            <person name="Young S.K."/>
            <person name="Abouelliel A."/>
            <person name="Ward D.V."/>
            <person name="Earl A.M."/>
            <person name="Fox J.G."/>
        </authorList>
    </citation>
    <scope>NUCLEOTIDE SEQUENCE [LARGE SCALE GENOMIC DNA]</scope>
    <source>
        <strain evidence="4">CCUG 18818</strain>
    </source>
</reference>
<dbReference type="KEGG" id="hcb:HCBAA847_0146"/>
<dbReference type="Proteomes" id="UP000006036">
    <property type="component" value="Chromosome 1"/>
</dbReference>
<organism evidence="2 5">
    <name type="scientific">Helicobacter cinaedi CCUG 18818 = ATCC BAA-847</name>
    <dbReference type="NCBI Taxonomy" id="537971"/>
    <lineage>
        <taxon>Bacteria</taxon>
        <taxon>Pseudomonadati</taxon>
        <taxon>Campylobacterota</taxon>
        <taxon>Epsilonproteobacteria</taxon>
        <taxon>Campylobacterales</taxon>
        <taxon>Helicobacteraceae</taxon>
        <taxon>Helicobacter</taxon>
    </lineage>
</organism>
<dbReference type="Gene3D" id="3.90.550.10">
    <property type="entry name" value="Spore Coat Polysaccharide Biosynthesis Protein SpsA, Chain A"/>
    <property type="match status" value="1"/>
</dbReference>
<keyword evidence="3" id="KW-0328">Glycosyltransferase</keyword>
<dbReference type="InterPro" id="IPR029044">
    <property type="entry name" value="Nucleotide-diphossugar_trans"/>
</dbReference>
<keyword evidence="3" id="KW-0808">Transferase</keyword>
<dbReference type="EC" id="2.4.-.-" evidence="3"/>
<reference evidence="2" key="3">
    <citation type="submission" date="2012-07" db="EMBL/GenBank/DDBJ databases">
        <authorList>
            <person name="Akiyama T."/>
            <person name="Takeshita N."/>
            <person name="Ohmagari N."/>
            <person name="Kirikae T."/>
        </authorList>
    </citation>
    <scope>NUCLEOTIDE SEQUENCE</scope>
    <source>
        <strain evidence="2">ATCC BAA-847</strain>
    </source>
</reference>
<dbReference type="AlphaFoldDB" id="A0AAI8MKU4"/>
<evidence type="ECO:0000313" key="3">
    <source>
        <dbReference type="EMBL" id="EFR47497.1"/>
    </source>
</evidence>
<sequence>MKKKGMENIKFFIIVPIYNVESYLKECLDSIIYQTYTEFEAILVDDGSTDSSWAIAEKYVKKDSRLMLIHQENQGVSMARNKGLDVARQKSLIPPPQQESHNTTNKSYIVFVDSDDYLELNALEHISKVLIKENVDVLIESHIIVRDEKGGKKSPCDFRVFAPHIKGRYTPKELVENMRGQTLITSDWAFTIRTDFIFKNSIRFIPHIIYEDVPFCTEVAMKAQSLYVDDTCVYNYRLSPNSIMRGRQTRDKKIKIAFSRFKILQYFKILQQEARDKGSIEITSFYESIICSNVNGLIRFLGVVGYVSELGFTKADLKPFLPCIKGKYRFCYHFPRIYAFPKRLRLTFQALWERLASKVMGKV</sequence>
<dbReference type="Proteomes" id="UP000005755">
    <property type="component" value="Unassembled WGS sequence"/>
</dbReference>
<reference evidence="3" key="1">
    <citation type="submission" date="2008-08" db="EMBL/GenBank/DDBJ databases">
        <title>Annotation of Helicobacter cinaedi strain CCUG 18818.</title>
        <authorList>
            <consortium name="The Broad Institute Genome Sequencing Platform"/>
            <person name="Fox J.G."/>
            <person name="Shen Z."/>
            <person name="Charoenlap N."/>
            <person name="Schauer D.B."/>
            <person name="Ward D."/>
            <person name="Mehta T."/>
            <person name="Young S."/>
            <person name="Jaffe D."/>
            <person name="Gnerre S."/>
            <person name="Berlin A."/>
            <person name="Heiman D."/>
            <person name="Hepburn T."/>
            <person name="Shea T."/>
            <person name="Sykes S."/>
            <person name="Alvarado L."/>
            <person name="Kodira C."/>
            <person name="Borodovsky M."/>
            <person name="Lander E."/>
            <person name="Galagan J."/>
            <person name="Nusbaum C."/>
            <person name="Birren B."/>
        </authorList>
    </citation>
    <scope>NUCLEOTIDE SEQUENCE</scope>
    <source>
        <strain evidence="3">CCUG 18818</strain>
    </source>
</reference>
<dbReference type="SUPFAM" id="SSF53448">
    <property type="entry name" value="Nucleotide-diphospho-sugar transferases"/>
    <property type="match status" value="1"/>
</dbReference>
<dbReference type="PANTHER" id="PTHR22916:SF3">
    <property type="entry name" value="UDP-GLCNAC:BETAGAL BETA-1,3-N-ACETYLGLUCOSAMINYLTRANSFERASE-LIKE PROTEIN 1"/>
    <property type="match status" value="1"/>
</dbReference>
<dbReference type="GO" id="GO:0016758">
    <property type="term" value="F:hexosyltransferase activity"/>
    <property type="evidence" value="ECO:0007669"/>
    <property type="project" value="UniProtKB-ARBA"/>
</dbReference>
<accession>A0AAI8MKU4</accession>
<name>A0AAI8MKU4_9HELI</name>
<dbReference type="RefSeq" id="WP_002957385.1">
    <property type="nucleotide sequence ID" value="NC_020555.1"/>
</dbReference>
<gene>
    <name evidence="2" type="ORF">HCBAA847_0146</name>
    <name evidence="3" type="ORF">HCCG_02045</name>
</gene>
<dbReference type="InterPro" id="IPR001173">
    <property type="entry name" value="Glyco_trans_2-like"/>
</dbReference>
<dbReference type="CDD" id="cd00761">
    <property type="entry name" value="Glyco_tranf_GTA_type"/>
    <property type="match status" value="1"/>
</dbReference>
<proteinExistence type="predicted"/>
<evidence type="ECO:0000313" key="2">
    <source>
        <dbReference type="EMBL" id="BAM31401.1"/>
    </source>
</evidence>